<evidence type="ECO:0000256" key="1">
    <source>
        <dbReference type="PROSITE-ProRule" id="PRU00453"/>
    </source>
</evidence>
<dbReference type="RefSeq" id="XP_015469141.1">
    <property type="nucleotide sequence ID" value="XM_015610003.1"/>
</dbReference>
<keyword evidence="1" id="KW-0479">Metal-binding</keyword>
<keyword evidence="1" id="KW-0862">Zinc</keyword>
<evidence type="ECO:0000313" key="3">
    <source>
        <dbReference type="EMBL" id="KSA03039.1"/>
    </source>
</evidence>
<dbReference type="Proteomes" id="UP000054251">
    <property type="component" value="Unassembled WGS sequence"/>
</dbReference>
<dbReference type="CDD" id="cd23024">
    <property type="entry name" value="zf-HIT_ZNHIT2-3"/>
    <property type="match status" value="1"/>
</dbReference>
<dbReference type="Pfam" id="PF04438">
    <property type="entry name" value="zf-HIT"/>
    <property type="match status" value="1"/>
</dbReference>
<accession>A0A0V1Q4C7</accession>
<dbReference type="AlphaFoldDB" id="A0A0V1Q4C7"/>
<dbReference type="InterPro" id="IPR040722">
    <property type="entry name" value="Hit1_C"/>
</dbReference>
<evidence type="ECO:0000313" key="4">
    <source>
        <dbReference type="Proteomes" id="UP000054251"/>
    </source>
</evidence>
<comment type="caution">
    <text evidence="3">The sequence shown here is derived from an EMBL/GenBank/DDBJ whole genome shotgun (WGS) entry which is preliminary data.</text>
</comment>
<keyword evidence="1" id="KW-0863">Zinc-finger</keyword>
<dbReference type="Pfam" id="PF18268">
    <property type="entry name" value="Hit1_C"/>
    <property type="match status" value="1"/>
</dbReference>
<dbReference type="Gene3D" id="1.20.1440.260">
    <property type="match status" value="1"/>
</dbReference>
<sequence length="141" mass="16073">MVICGICNVNESKYKCPKCSVNYCSIVCFKGPAHTHVNIEENKTKREDPIVILKDELVGKFDKLLNDSEIQSMLKYKSLQFHLSVILKIINDPSITGESVLENRKEIANLKLTNLRSGGSEQNELVEDFVERVLFLLDEDR</sequence>
<organism evidence="3 4">
    <name type="scientific">Debaryomyces fabryi</name>
    <dbReference type="NCBI Taxonomy" id="58627"/>
    <lineage>
        <taxon>Eukaryota</taxon>
        <taxon>Fungi</taxon>
        <taxon>Dikarya</taxon>
        <taxon>Ascomycota</taxon>
        <taxon>Saccharomycotina</taxon>
        <taxon>Pichiomycetes</taxon>
        <taxon>Debaryomycetaceae</taxon>
        <taxon>Debaryomyces</taxon>
    </lineage>
</organism>
<dbReference type="OrthoDB" id="18412at2759"/>
<gene>
    <name evidence="3" type="ORF">AC631_01173</name>
</gene>
<feature type="domain" description="HIT-type" evidence="2">
    <location>
        <begin position="4"/>
        <end position="39"/>
    </location>
</feature>
<dbReference type="PROSITE" id="PS51083">
    <property type="entry name" value="ZF_HIT"/>
    <property type="match status" value="1"/>
</dbReference>
<name>A0A0V1Q4C7_9ASCO</name>
<reference evidence="3 4" key="1">
    <citation type="submission" date="2015-11" db="EMBL/GenBank/DDBJ databases">
        <title>The genome of Debaryomyces fabryi.</title>
        <authorList>
            <person name="Tafer H."/>
            <person name="Lopandic K."/>
        </authorList>
    </citation>
    <scope>NUCLEOTIDE SEQUENCE [LARGE SCALE GENOMIC DNA]</scope>
    <source>
        <strain evidence="3 4">CBS 789</strain>
    </source>
</reference>
<dbReference type="EMBL" id="LMYN01000015">
    <property type="protein sequence ID" value="KSA03039.1"/>
    <property type="molecule type" value="Genomic_DNA"/>
</dbReference>
<dbReference type="GO" id="GO:0008270">
    <property type="term" value="F:zinc ion binding"/>
    <property type="evidence" value="ECO:0007669"/>
    <property type="project" value="UniProtKB-UniRule"/>
</dbReference>
<dbReference type="GeneID" id="26838182"/>
<protein>
    <recommendedName>
        <fullName evidence="2">HIT-type domain-containing protein</fullName>
    </recommendedName>
</protein>
<evidence type="ECO:0000259" key="2">
    <source>
        <dbReference type="PROSITE" id="PS51083"/>
    </source>
</evidence>
<dbReference type="InterPro" id="IPR007529">
    <property type="entry name" value="Znf_HIT"/>
</dbReference>
<dbReference type="Gene3D" id="3.30.60.190">
    <property type="match status" value="1"/>
</dbReference>
<dbReference type="SUPFAM" id="SSF144232">
    <property type="entry name" value="HIT/MYND zinc finger-like"/>
    <property type="match status" value="1"/>
</dbReference>
<keyword evidence="4" id="KW-1185">Reference proteome</keyword>
<proteinExistence type="predicted"/>